<evidence type="ECO:0000313" key="3">
    <source>
        <dbReference type="Proteomes" id="UP000298327"/>
    </source>
</evidence>
<dbReference type="PANTHER" id="PTHR43798:SF33">
    <property type="entry name" value="HYDROLASE, PUTATIVE (AFU_ORTHOLOGUE AFUA_2G14860)-RELATED"/>
    <property type="match status" value="1"/>
</dbReference>
<dbReference type="InterPro" id="IPR000639">
    <property type="entry name" value="Epox_hydrolase-like"/>
</dbReference>
<dbReference type="PRINTS" id="PR00412">
    <property type="entry name" value="EPOXHYDRLASE"/>
</dbReference>
<dbReference type="PANTHER" id="PTHR43798">
    <property type="entry name" value="MONOACYLGLYCEROL LIPASE"/>
    <property type="match status" value="1"/>
</dbReference>
<dbReference type="GO" id="GO:0047372">
    <property type="term" value="F:monoacylglycerol lipase activity"/>
    <property type="evidence" value="ECO:0007669"/>
    <property type="project" value="TreeGrafter"/>
</dbReference>
<organism evidence="2 3">
    <name type="scientific">Dentipellis fragilis</name>
    <dbReference type="NCBI Taxonomy" id="205917"/>
    <lineage>
        <taxon>Eukaryota</taxon>
        <taxon>Fungi</taxon>
        <taxon>Dikarya</taxon>
        <taxon>Basidiomycota</taxon>
        <taxon>Agaricomycotina</taxon>
        <taxon>Agaricomycetes</taxon>
        <taxon>Russulales</taxon>
        <taxon>Hericiaceae</taxon>
        <taxon>Dentipellis</taxon>
    </lineage>
</organism>
<dbReference type="STRING" id="205917.A0A4Y9YRK0"/>
<dbReference type="AlphaFoldDB" id="A0A4Y9YRK0"/>
<accession>A0A4Y9YRK0</accession>
<dbReference type="InterPro" id="IPR050266">
    <property type="entry name" value="AB_hydrolase_sf"/>
</dbReference>
<dbReference type="OrthoDB" id="408373at2759"/>
<reference evidence="2 3" key="1">
    <citation type="submission" date="2019-02" db="EMBL/GenBank/DDBJ databases">
        <title>Genome sequencing of the rare red list fungi Dentipellis fragilis.</title>
        <authorList>
            <person name="Buettner E."/>
            <person name="Kellner H."/>
        </authorList>
    </citation>
    <scope>NUCLEOTIDE SEQUENCE [LARGE SCALE GENOMIC DNA]</scope>
    <source>
        <strain evidence="2 3">DSM 105465</strain>
    </source>
</reference>
<evidence type="ECO:0000313" key="2">
    <source>
        <dbReference type="EMBL" id="TFY64338.1"/>
    </source>
</evidence>
<dbReference type="GO" id="GO:0016020">
    <property type="term" value="C:membrane"/>
    <property type="evidence" value="ECO:0007669"/>
    <property type="project" value="TreeGrafter"/>
</dbReference>
<comment type="caution">
    <text evidence="2">The sequence shown here is derived from an EMBL/GenBank/DDBJ whole genome shotgun (WGS) entry which is preliminary data.</text>
</comment>
<dbReference type="SUPFAM" id="SSF53474">
    <property type="entry name" value="alpha/beta-Hydrolases"/>
    <property type="match status" value="1"/>
</dbReference>
<dbReference type="Gene3D" id="3.40.50.1820">
    <property type="entry name" value="alpha/beta hydrolase"/>
    <property type="match status" value="1"/>
</dbReference>
<feature type="domain" description="AB hydrolase-1" evidence="1">
    <location>
        <begin position="81"/>
        <end position="191"/>
    </location>
</feature>
<dbReference type="Proteomes" id="UP000298327">
    <property type="component" value="Unassembled WGS sequence"/>
</dbReference>
<keyword evidence="3" id="KW-1185">Reference proteome</keyword>
<proteinExistence type="predicted"/>
<evidence type="ECO:0000259" key="1">
    <source>
        <dbReference type="Pfam" id="PF00561"/>
    </source>
</evidence>
<name>A0A4Y9YRK0_9AGAM</name>
<dbReference type="Pfam" id="PF00561">
    <property type="entry name" value="Abhydrolase_1"/>
    <property type="match status" value="1"/>
</dbReference>
<dbReference type="InterPro" id="IPR029058">
    <property type="entry name" value="AB_hydrolase_fold"/>
</dbReference>
<dbReference type="GO" id="GO:0046464">
    <property type="term" value="P:acylglycerol catabolic process"/>
    <property type="evidence" value="ECO:0007669"/>
    <property type="project" value="TreeGrafter"/>
</dbReference>
<sequence length="391" mass="42931">MRRCIVAGNGQIPSSSTHHAERNLKSVHKYRRFSNLYSLSSVATPTCDPRSMMDASEYKKHTTSRGFSYSYYASPAQGDKPTLLFVHGFPSSSWDWHNQVAFFKPKGFGLIVPDMLGYAGTAKPTDPASYVGSGLAQDVADILDHEGLQQVVAIGHDWGCRIVSRLVNLHPERVLAAAFLAVGYVPPNPVHDPVAATAYCRRTFGRDLWGYWIPFSEEGGATTIEKNIDSFLALVFPATPELWIDHLGAIGGTKTWLESNKQGPAPAYLTSEVIHLSDGNHPLLTTIRKLLLDGGMTGPLSYYKVNTLGLNAEDDKLVPREKYDLHLPVFFGATTRDYVCTPAFDLLPLGRHAQGPLTVREFDADHWITLSHSPQVNAALLEWIGGLSLGA</sequence>
<protein>
    <recommendedName>
        <fullName evidence="1">AB hydrolase-1 domain-containing protein</fullName>
    </recommendedName>
</protein>
<dbReference type="InterPro" id="IPR000073">
    <property type="entry name" value="AB_hydrolase_1"/>
</dbReference>
<dbReference type="EMBL" id="SEOQ01000376">
    <property type="protein sequence ID" value="TFY64338.1"/>
    <property type="molecule type" value="Genomic_DNA"/>
</dbReference>
<gene>
    <name evidence="2" type="ORF">EVG20_g5975</name>
</gene>